<dbReference type="Proteomes" id="UP000265520">
    <property type="component" value="Unassembled WGS sequence"/>
</dbReference>
<organism evidence="1 2">
    <name type="scientific">Trifolium medium</name>
    <dbReference type="NCBI Taxonomy" id="97028"/>
    <lineage>
        <taxon>Eukaryota</taxon>
        <taxon>Viridiplantae</taxon>
        <taxon>Streptophyta</taxon>
        <taxon>Embryophyta</taxon>
        <taxon>Tracheophyta</taxon>
        <taxon>Spermatophyta</taxon>
        <taxon>Magnoliopsida</taxon>
        <taxon>eudicotyledons</taxon>
        <taxon>Gunneridae</taxon>
        <taxon>Pentapetalae</taxon>
        <taxon>rosids</taxon>
        <taxon>fabids</taxon>
        <taxon>Fabales</taxon>
        <taxon>Fabaceae</taxon>
        <taxon>Papilionoideae</taxon>
        <taxon>50 kb inversion clade</taxon>
        <taxon>NPAAA clade</taxon>
        <taxon>Hologalegina</taxon>
        <taxon>IRL clade</taxon>
        <taxon>Trifolieae</taxon>
        <taxon>Trifolium</taxon>
    </lineage>
</organism>
<reference evidence="1 2" key="1">
    <citation type="journal article" date="2018" name="Front. Plant Sci.">
        <title>Red Clover (Trifolium pratense) and Zigzag Clover (T. medium) - A Picture of Genomic Similarities and Differences.</title>
        <authorList>
            <person name="Dluhosova J."/>
            <person name="Istvanek J."/>
            <person name="Nedelnik J."/>
            <person name="Repkova J."/>
        </authorList>
    </citation>
    <scope>NUCLEOTIDE SEQUENCE [LARGE SCALE GENOMIC DNA]</scope>
    <source>
        <strain evidence="2">cv. 10/8</strain>
        <tissue evidence="1">Leaf</tissue>
    </source>
</reference>
<name>A0A392UE79_9FABA</name>
<protein>
    <submittedName>
        <fullName evidence="1">Uncharacterized protein</fullName>
    </submittedName>
</protein>
<dbReference type="AlphaFoldDB" id="A0A392UE79"/>
<accession>A0A392UE79</accession>
<proteinExistence type="predicted"/>
<sequence>GFAVNARPEYDLCLALHGSPHAGHPTKAEDLCAGIKQIKRKQVYSLLSRNQL</sequence>
<feature type="non-terminal residue" evidence="1">
    <location>
        <position position="1"/>
    </location>
</feature>
<evidence type="ECO:0000313" key="2">
    <source>
        <dbReference type="Proteomes" id="UP000265520"/>
    </source>
</evidence>
<evidence type="ECO:0000313" key="1">
    <source>
        <dbReference type="EMBL" id="MCI71712.1"/>
    </source>
</evidence>
<comment type="caution">
    <text evidence="1">The sequence shown here is derived from an EMBL/GenBank/DDBJ whole genome shotgun (WGS) entry which is preliminary data.</text>
</comment>
<dbReference type="EMBL" id="LXQA010802311">
    <property type="protein sequence ID" value="MCI71712.1"/>
    <property type="molecule type" value="Genomic_DNA"/>
</dbReference>
<keyword evidence="2" id="KW-1185">Reference proteome</keyword>